<sequence>MITGWSNRAAAYLVSLEEKETPSVPQDQLAYSISILIHFILMLAGTVMLGFFLGHPGQALLFMFGFCLLRLFSGGFHASSLEACLLISCLLFVTLPLVLLLHIPYIRYLDLVSLLLILRYAPRSTEQNLITPKLRHIYKYTSCMIVASNFLWFQQEVFTLAFISQALTIMHWGRFIRMKKAIVIRTMSILAGMASLFSLTFKVGIGKIDTPASMKKKD</sequence>
<keyword evidence="1" id="KW-1003">Cell membrane</keyword>
<feature type="transmembrane region" description="Helical" evidence="8">
    <location>
        <begin position="59"/>
        <end position="76"/>
    </location>
</feature>
<dbReference type="Proteomes" id="UP000076927">
    <property type="component" value="Chromosome"/>
</dbReference>
<evidence type="ECO:0000256" key="7">
    <source>
        <dbReference type="ARBA" id="ARBA00023136"/>
    </source>
</evidence>
<proteinExistence type="predicted"/>
<organism evidence="9 10">
    <name type="scientific">Paenibacillus swuensis</name>
    <dbReference type="NCBI Taxonomy" id="1178515"/>
    <lineage>
        <taxon>Bacteria</taxon>
        <taxon>Bacillati</taxon>
        <taxon>Bacillota</taxon>
        <taxon>Bacilli</taxon>
        <taxon>Bacillales</taxon>
        <taxon>Paenibacillaceae</taxon>
        <taxon>Paenibacillus</taxon>
    </lineage>
</organism>
<dbReference type="PATRIC" id="fig|1178515.4.peg.928"/>
<feature type="transmembrane region" description="Helical" evidence="8">
    <location>
        <begin position="29"/>
        <end position="53"/>
    </location>
</feature>
<dbReference type="InterPro" id="IPR006741">
    <property type="entry name" value="AgrB"/>
</dbReference>
<keyword evidence="4 8" id="KW-0812">Transmembrane</keyword>
<keyword evidence="10" id="KW-1185">Reference proteome</keyword>
<keyword evidence="6 8" id="KW-1133">Transmembrane helix</keyword>
<evidence type="ECO:0000256" key="1">
    <source>
        <dbReference type="ARBA" id="ARBA00022475"/>
    </source>
</evidence>
<dbReference type="KEGG" id="pswu:SY83_04605"/>
<evidence type="ECO:0000313" key="10">
    <source>
        <dbReference type="Proteomes" id="UP000076927"/>
    </source>
</evidence>
<evidence type="ECO:0000256" key="5">
    <source>
        <dbReference type="ARBA" id="ARBA00022801"/>
    </source>
</evidence>
<dbReference type="OrthoDB" id="2666767at2"/>
<keyword evidence="2" id="KW-0673">Quorum sensing</keyword>
<accession>A0A172TF67</accession>
<dbReference type="RefSeq" id="WP_068604679.1">
    <property type="nucleotide sequence ID" value="NZ_CP011388.1"/>
</dbReference>
<evidence type="ECO:0000256" key="2">
    <source>
        <dbReference type="ARBA" id="ARBA00022654"/>
    </source>
</evidence>
<evidence type="ECO:0008006" key="11">
    <source>
        <dbReference type="Google" id="ProtNLM"/>
    </source>
</evidence>
<evidence type="ECO:0000256" key="3">
    <source>
        <dbReference type="ARBA" id="ARBA00022670"/>
    </source>
</evidence>
<keyword evidence="5" id="KW-0378">Hydrolase</keyword>
<feature type="transmembrane region" description="Helical" evidence="8">
    <location>
        <begin position="83"/>
        <end position="106"/>
    </location>
</feature>
<keyword evidence="3" id="KW-0645">Protease</keyword>
<name>A0A172TF67_9BACL</name>
<dbReference type="EMBL" id="CP011388">
    <property type="protein sequence ID" value="ANE45699.1"/>
    <property type="molecule type" value="Genomic_DNA"/>
</dbReference>
<dbReference type="SMART" id="SM00793">
    <property type="entry name" value="AgrB"/>
    <property type="match status" value="1"/>
</dbReference>
<dbReference type="GO" id="GO:0009372">
    <property type="term" value="P:quorum sensing"/>
    <property type="evidence" value="ECO:0007669"/>
    <property type="project" value="UniProtKB-KW"/>
</dbReference>
<protein>
    <recommendedName>
        <fullName evidence="11">Accessory gene regulator B</fullName>
    </recommendedName>
</protein>
<feature type="transmembrane region" description="Helical" evidence="8">
    <location>
        <begin position="182"/>
        <end position="205"/>
    </location>
</feature>
<dbReference type="STRING" id="1178515.SY83_04605"/>
<evidence type="ECO:0000256" key="6">
    <source>
        <dbReference type="ARBA" id="ARBA00022989"/>
    </source>
</evidence>
<evidence type="ECO:0000256" key="8">
    <source>
        <dbReference type="SAM" id="Phobius"/>
    </source>
</evidence>
<dbReference type="GO" id="GO:0016020">
    <property type="term" value="C:membrane"/>
    <property type="evidence" value="ECO:0007669"/>
    <property type="project" value="InterPro"/>
</dbReference>
<dbReference type="AlphaFoldDB" id="A0A172TF67"/>
<feature type="transmembrane region" description="Helical" evidence="8">
    <location>
        <begin position="150"/>
        <end position="170"/>
    </location>
</feature>
<dbReference type="GO" id="GO:0008233">
    <property type="term" value="F:peptidase activity"/>
    <property type="evidence" value="ECO:0007669"/>
    <property type="project" value="UniProtKB-KW"/>
</dbReference>
<gene>
    <name evidence="9" type="ORF">SY83_04605</name>
</gene>
<evidence type="ECO:0000256" key="4">
    <source>
        <dbReference type="ARBA" id="ARBA00022692"/>
    </source>
</evidence>
<evidence type="ECO:0000313" key="9">
    <source>
        <dbReference type="EMBL" id="ANE45699.1"/>
    </source>
</evidence>
<reference evidence="9 10" key="1">
    <citation type="submission" date="2015-01" db="EMBL/GenBank/DDBJ databases">
        <title>Paenibacillus swuensis/DY6/whole genome sequencing.</title>
        <authorList>
            <person name="Kim M.K."/>
            <person name="Srinivasan S."/>
            <person name="Lee J.-J."/>
        </authorList>
    </citation>
    <scope>NUCLEOTIDE SEQUENCE [LARGE SCALE GENOMIC DNA]</scope>
    <source>
        <strain evidence="9 10">DY6</strain>
    </source>
</reference>
<dbReference type="Pfam" id="PF04647">
    <property type="entry name" value="AgrB"/>
    <property type="match status" value="1"/>
</dbReference>
<dbReference type="GO" id="GO:0006508">
    <property type="term" value="P:proteolysis"/>
    <property type="evidence" value="ECO:0007669"/>
    <property type="project" value="UniProtKB-KW"/>
</dbReference>
<keyword evidence="7 8" id="KW-0472">Membrane</keyword>